<proteinExistence type="predicted"/>
<evidence type="ECO:0000256" key="1">
    <source>
        <dbReference type="SAM" id="MobiDB-lite"/>
    </source>
</evidence>
<keyword evidence="2" id="KW-0614">Plasmid</keyword>
<dbReference type="InterPro" id="IPR036866">
    <property type="entry name" value="RibonucZ/Hydroxyglut_hydro"/>
</dbReference>
<gene>
    <name evidence="2" type="ORF">MKI86_21545</name>
</gene>
<dbReference type="Gene3D" id="3.60.15.10">
    <property type="entry name" value="Ribonuclease Z/Hydroxyacylglutathione hydrolase-like"/>
    <property type="match status" value="1"/>
</dbReference>
<name>A0ABT0CSZ4_9HYPH</name>
<dbReference type="RefSeq" id="WP_241605186.1">
    <property type="nucleotide sequence ID" value="NZ_JAKVIN010000010.1"/>
</dbReference>
<evidence type="ECO:0000313" key="2">
    <source>
        <dbReference type="EMBL" id="MCJ8151730.1"/>
    </source>
</evidence>
<keyword evidence="3" id="KW-1185">Reference proteome</keyword>
<dbReference type="EMBL" id="JAKVIN010000010">
    <property type="protein sequence ID" value="MCJ8151730.1"/>
    <property type="molecule type" value="Genomic_DNA"/>
</dbReference>
<evidence type="ECO:0000313" key="3">
    <source>
        <dbReference type="Proteomes" id="UP001201844"/>
    </source>
</evidence>
<sequence>MKQSSEKKSMQHVKITRTQHPVGHGGFHSGLISIVEGRPDGIRTTSDRPITSFSYVYDCGSERSGAFNSELSLYRAASFGMTDVLFVSHLHADHINGIDRLQAMAPAKTVVVPYLDTVERLLFVLSDFEQGSASRTSLDYFEDPGAWWLSRGAERVIFLQQGGPDDVPPAREGEPDGPVDGPSGGRRIELEEVPQKRVPASRLATYWRAPHGATDEQLIPADPTSREFESGSFIAASGSYLQLEWRAFRGDRWRRGDWILLPYVHPVVDATRKRFLTDIKKAIGLRGSDPVKLAERLLQKLRSVEGAKKLIDIYSRHFAGGHNSISMSLYSGPLSTRSEERRDPISLPSGWRSSLEEPAYGRFFWQQGGSGWLSTGDAALRQDKWRRPWQEFFGDFGERIAVMTLPHHGSANNFHSDILDFSGLQFALATTVEARNRVARLRETLGEVESKGIRTRVIDDERLARFTVTCERSMS</sequence>
<reference evidence="2 3" key="1">
    <citation type="submission" date="2022-02" db="EMBL/GenBank/DDBJ databases">
        <title>Shinella B3.7 sp. nov., isolated from Sediment (Zhairuo Island).</title>
        <authorList>
            <person name="Chen G."/>
        </authorList>
    </citation>
    <scope>NUCLEOTIDE SEQUENCE [LARGE SCALE GENOMIC DNA]</scope>
    <source>
        <strain evidence="2 3">B3.7</strain>
        <plasmid evidence="2">unnamed</plasmid>
    </source>
</reference>
<geneLocation type="plasmid" evidence="2">
    <name>unnamed</name>
</geneLocation>
<evidence type="ECO:0008006" key="4">
    <source>
        <dbReference type="Google" id="ProtNLM"/>
    </source>
</evidence>
<comment type="caution">
    <text evidence="2">The sequence shown here is derived from an EMBL/GenBank/DDBJ whole genome shotgun (WGS) entry which is preliminary data.</text>
</comment>
<protein>
    <recommendedName>
        <fullName evidence="4">MBL fold metallo-hydrolase</fullName>
    </recommendedName>
</protein>
<dbReference type="Proteomes" id="UP001201844">
    <property type="component" value="Unassembled WGS sequence"/>
</dbReference>
<organism evidence="2 3">
    <name type="scientific">Shinella sedimenti</name>
    <dbReference type="NCBI Taxonomy" id="2919913"/>
    <lineage>
        <taxon>Bacteria</taxon>
        <taxon>Pseudomonadati</taxon>
        <taxon>Pseudomonadota</taxon>
        <taxon>Alphaproteobacteria</taxon>
        <taxon>Hyphomicrobiales</taxon>
        <taxon>Rhizobiaceae</taxon>
        <taxon>Shinella</taxon>
    </lineage>
</organism>
<feature type="region of interest" description="Disordered" evidence="1">
    <location>
        <begin position="161"/>
        <end position="189"/>
    </location>
</feature>
<accession>A0ABT0CSZ4</accession>
<dbReference type="SUPFAM" id="SSF56281">
    <property type="entry name" value="Metallo-hydrolase/oxidoreductase"/>
    <property type="match status" value="1"/>
</dbReference>